<dbReference type="Proteomes" id="UP001243844">
    <property type="component" value="Unassembled WGS sequence"/>
</dbReference>
<organism evidence="1 2">
    <name type="scientific">Acinetobacter rudis</name>
    <dbReference type="NCBI Taxonomy" id="632955"/>
    <lineage>
        <taxon>Bacteria</taxon>
        <taxon>Pseudomonadati</taxon>
        <taxon>Pseudomonadota</taxon>
        <taxon>Gammaproteobacteria</taxon>
        <taxon>Moraxellales</taxon>
        <taxon>Moraxellaceae</taxon>
        <taxon>Acinetobacter</taxon>
    </lineage>
</organism>
<reference evidence="1" key="1">
    <citation type="submission" date="2023-08" db="EMBL/GenBank/DDBJ databases">
        <title>Emergence of clinically-relevant ST2 carbapenem-resistant Acinetobacter baumannii strains in hospital sewages in Zhejiang, East of China.</title>
        <authorList>
            <person name="Kaichao C."/>
            <person name="Zhang R."/>
        </authorList>
    </citation>
    <scope>NUCLEOTIDE SEQUENCE</scope>
    <source>
        <strain evidence="1">M-RB-37</strain>
    </source>
</reference>
<dbReference type="EMBL" id="JAVIDL010000008">
    <property type="protein sequence ID" value="MDQ8935307.1"/>
    <property type="molecule type" value="Genomic_DNA"/>
</dbReference>
<comment type="caution">
    <text evidence="1">The sequence shown here is derived from an EMBL/GenBank/DDBJ whole genome shotgun (WGS) entry which is preliminary data.</text>
</comment>
<protein>
    <recommendedName>
        <fullName evidence="3">General secretion pathway protein GspK</fullName>
    </recommendedName>
</protein>
<evidence type="ECO:0000313" key="1">
    <source>
        <dbReference type="EMBL" id="MDQ8935307.1"/>
    </source>
</evidence>
<proteinExistence type="predicted"/>
<evidence type="ECO:0008006" key="3">
    <source>
        <dbReference type="Google" id="ProtNLM"/>
    </source>
</evidence>
<dbReference type="AlphaFoldDB" id="A0AAW8J5C6"/>
<gene>
    <name evidence="1" type="ORF">RFH47_06160</name>
</gene>
<dbReference type="RefSeq" id="WP_308981139.1">
    <property type="nucleotide sequence ID" value="NZ_JAVIDL010000008.1"/>
</dbReference>
<name>A0AAW8J5C6_9GAMM</name>
<accession>A0AAW8J5C6</accession>
<sequence>MIRQKGATLLLVLVIILLLSLISTIAIRSSILSLGQARQSQLYVQLWQNSDAVLFALEDKKLINQPMAWPAIWVYFQDHQHDQNELVSCYRTTVLALDIQQMGVINDRGKVSSRRGFCQINSSNIKHGRVLSQLYIRKNHHRLPPLMGSPLAMSLGQSHFTNLAQQFEVTVISVVTQSDQQALSNIEGCLQQAQQQAQFCLSQANARFNVQHAVYGIYGRIG</sequence>
<evidence type="ECO:0000313" key="2">
    <source>
        <dbReference type="Proteomes" id="UP001243844"/>
    </source>
</evidence>